<proteinExistence type="predicted"/>
<dbReference type="PROSITE" id="PS00615">
    <property type="entry name" value="C_TYPE_LECTIN_1"/>
    <property type="match status" value="1"/>
</dbReference>
<evidence type="ECO:0000259" key="3">
    <source>
        <dbReference type="PROSITE" id="PS50041"/>
    </source>
</evidence>
<protein>
    <recommendedName>
        <fullName evidence="3">C-type lectin domain-containing protein</fullName>
    </recommendedName>
</protein>
<dbReference type="EnsemblMetazoa" id="G4762.2">
    <property type="protein sequence ID" value="G4762.2:cds"/>
    <property type="gene ID" value="G4762"/>
</dbReference>
<name>A0A8W8N8M6_MAGGI</name>
<dbReference type="Gene3D" id="3.10.100.10">
    <property type="entry name" value="Mannose-Binding Protein A, subunit A"/>
    <property type="match status" value="1"/>
</dbReference>
<evidence type="ECO:0000256" key="2">
    <source>
        <dbReference type="SAM" id="SignalP"/>
    </source>
</evidence>
<dbReference type="EnsemblMetazoa" id="G4762.1">
    <property type="protein sequence ID" value="G4762.1:cds"/>
    <property type="gene ID" value="G4762"/>
</dbReference>
<accession>A0A8W8N8M6</accession>
<dbReference type="InterPro" id="IPR001304">
    <property type="entry name" value="C-type_lectin-like"/>
</dbReference>
<dbReference type="SMART" id="SM00034">
    <property type="entry name" value="CLECT"/>
    <property type="match status" value="1"/>
</dbReference>
<dbReference type="PANTHER" id="PTHR22803">
    <property type="entry name" value="MANNOSE, PHOSPHOLIPASE, LECTIN RECEPTOR RELATED"/>
    <property type="match status" value="1"/>
</dbReference>
<dbReference type="AlphaFoldDB" id="A0A8W8N8M6"/>
<dbReference type="InterPro" id="IPR016186">
    <property type="entry name" value="C-type_lectin-like/link_sf"/>
</dbReference>
<dbReference type="CDD" id="cd00037">
    <property type="entry name" value="CLECT"/>
    <property type="match status" value="1"/>
</dbReference>
<keyword evidence="5" id="KW-1185">Reference proteome</keyword>
<evidence type="ECO:0000256" key="1">
    <source>
        <dbReference type="ARBA" id="ARBA00023157"/>
    </source>
</evidence>
<evidence type="ECO:0000313" key="4">
    <source>
        <dbReference type="EnsemblMetazoa" id="G4762.1:cds"/>
    </source>
</evidence>
<feature type="chain" id="PRO_5042432078" description="C-type lectin domain-containing protein" evidence="2">
    <location>
        <begin position="25"/>
        <end position="240"/>
    </location>
</feature>
<dbReference type="OrthoDB" id="6125346at2759"/>
<evidence type="ECO:0000313" key="5">
    <source>
        <dbReference type="Proteomes" id="UP000005408"/>
    </source>
</evidence>
<dbReference type="SUPFAM" id="SSF56436">
    <property type="entry name" value="C-type lectin-like"/>
    <property type="match status" value="1"/>
</dbReference>
<keyword evidence="2" id="KW-0732">Signal</keyword>
<dbReference type="OMA" id="RSTICFI"/>
<dbReference type="InterPro" id="IPR050111">
    <property type="entry name" value="C-type_lectin/snaclec_domain"/>
</dbReference>
<dbReference type="InterPro" id="IPR018378">
    <property type="entry name" value="C-type_lectin_CS"/>
</dbReference>
<reference evidence="4" key="1">
    <citation type="submission" date="2022-08" db="UniProtKB">
        <authorList>
            <consortium name="EnsemblMetazoa"/>
        </authorList>
    </citation>
    <scope>IDENTIFICATION</scope>
    <source>
        <strain evidence="4">05x7-T-G4-1.051#20</strain>
    </source>
</reference>
<organism evidence="4 5">
    <name type="scientific">Magallana gigas</name>
    <name type="common">Pacific oyster</name>
    <name type="synonym">Crassostrea gigas</name>
    <dbReference type="NCBI Taxonomy" id="29159"/>
    <lineage>
        <taxon>Eukaryota</taxon>
        <taxon>Metazoa</taxon>
        <taxon>Spiralia</taxon>
        <taxon>Lophotrochozoa</taxon>
        <taxon>Mollusca</taxon>
        <taxon>Bivalvia</taxon>
        <taxon>Autobranchia</taxon>
        <taxon>Pteriomorphia</taxon>
        <taxon>Ostreida</taxon>
        <taxon>Ostreoidea</taxon>
        <taxon>Ostreidae</taxon>
        <taxon>Magallana</taxon>
    </lineage>
</organism>
<dbReference type="PROSITE" id="PS50041">
    <property type="entry name" value="C_TYPE_LECTIN_2"/>
    <property type="match status" value="1"/>
</dbReference>
<sequence length="240" mass="27039">MSIYAMHKLRSTICFICFIILTKAEINIRNASFYTMGGSFSHLLNPAVYMTSPSLINSCSLCLDNQDCSSFLYNTKTQQMQTLASIGTPIGTADGDWQYYILKKEPRVCEGGWEKFEESCYLFSLSSGTWDSGKTFCEGEGGHLVEISSLAEDNFIRDYVRNRGLIAYETRDSWIGGTDVDVENTFVWTGSGQTFTYINWGPGNPDNSGGNQHCVILFQESDYKWHDTQCTNTNSYICEK</sequence>
<dbReference type="InterPro" id="IPR016187">
    <property type="entry name" value="CTDL_fold"/>
</dbReference>
<dbReference type="Proteomes" id="UP000005408">
    <property type="component" value="Unassembled WGS sequence"/>
</dbReference>
<feature type="domain" description="C-type lectin" evidence="3">
    <location>
        <begin position="116"/>
        <end position="239"/>
    </location>
</feature>
<dbReference type="Pfam" id="PF00059">
    <property type="entry name" value="Lectin_C"/>
    <property type="match status" value="1"/>
</dbReference>
<feature type="signal peptide" evidence="2">
    <location>
        <begin position="1"/>
        <end position="24"/>
    </location>
</feature>
<keyword evidence="1" id="KW-1015">Disulfide bond</keyword>